<name>A0AAE6EUM2_BACFG</name>
<dbReference type="AlphaFoldDB" id="A0AAE6EUM2"/>
<accession>A0AAE6EUM2</accession>
<dbReference type="Proteomes" id="UP000036847">
    <property type="component" value="Chromosome"/>
</dbReference>
<proteinExistence type="predicted"/>
<gene>
    <name evidence="1" type="ORF">EC80_016785</name>
</gene>
<protein>
    <submittedName>
        <fullName evidence="1">Uncharacterized protein</fullName>
    </submittedName>
</protein>
<reference evidence="1 2" key="1">
    <citation type="submission" date="2019-03" db="EMBL/GenBank/DDBJ databases">
        <title>Complete genome assembly of MDR B. fragilis.</title>
        <authorList>
            <person name="Sydenham T.V."/>
            <person name="Hasman H."/>
            <person name="Justesen U.S."/>
        </authorList>
    </citation>
    <scope>NUCLEOTIDE SEQUENCE [LARGE SCALE GENOMIC DNA]</scope>
    <source>
        <strain evidence="1 2">DCMSKEJBY0001B</strain>
    </source>
</reference>
<dbReference type="EMBL" id="CP036546">
    <property type="protein sequence ID" value="QCQ46383.1"/>
    <property type="molecule type" value="Genomic_DNA"/>
</dbReference>
<organism evidence="1 2">
    <name type="scientific">Bacteroides fragilis</name>
    <dbReference type="NCBI Taxonomy" id="817"/>
    <lineage>
        <taxon>Bacteria</taxon>
        <taxon>Pseudomonadati</taxon>
        <taxon>Bacteroidota</taxon>
        <taxon>Bacteroidia</taxon>
        <taxon>Bacteroidales</taxon>
        <taxon>Bacteroidaceae</taxon>
        <taxon>Bacteroides</taxon>
    </lineage>
</organism>
<evidence type="ECO:0000313" key="1">
    <source>
        <dbReference type="EMBL" id="QCQ46383.1"/>
    </source>
</evidence>
<evidence type="ECO:0000313" key="2">
    <source>
        <dbReference type="Proteomes" id="UP000036847"/>
    </source>
</evidence>
<sequence>MALKALFLTLVDSVSMLGRINRLDCNISYLYALCYRMQWIYFNLLGRYVHECSFVFGEL</sequence>